<gene>
    <name evidence="2" type="ORF">COCMIDRAFT_71480</name>
</gene>
<dbReference type="Proteomes" id="UP000054032">
    <property type="component" value="Unassembled WGS sequence"/>
</dbReference>
<accession>W6Z2N4</accession>
<evidence type="ECO:0000256" key="1">
    <source>
        <dbReference type="SAM" id="MobiDB-lite"/>
    </source>
</evidence>
<feature type="non-terminal residue" evidence="2">
    <location>
        <position position="145"/>
    </location>
</feature>
<name>W6Z2N4_COCMI</name>
<feature type="non-terminal residue" evidence="2">
    <location>
        <position position="1"/>
    </location>
</feature>
<sequence length="145" mass="15347">NTTPSQCSTSATSQTNDLRAFFAKRGKRKVVDISSGEDGDGHDNEAGKEDGDDDSSFNDEGASSSEEEEEETKRTSTKRAKPMPSIVPAAASGLSRAQKNRFGFQVNPKSKVKASNQAASSYPTPSSQTLNSTTQLGTSNLPVTL</sequence>
<reference evidence="2 3" key="1">
    <citation type="journal article" date="2013" name="PLoS Genet.">
        <title>Comparative genome structure, secondary metabolite, and effector coding capacity across Cochliobolus pathogens.</title>
        <authorList>
            <person name="Condon B.J."/>
            <person name="Leng Y."/>
            <person name="Wu D."/>
            <person name="Bushley K.E."/>
            <person name="Ohm R.A."/>
            <person name="Otillar R."/>
            <person name="Martin J."/>
            <person name="Schackwitz W."/>
            <person name="Grimwood J."/>
            <person name="MohdZainudin N."/>
            <person name="Xue C."/>
            <person name="Wang R."/>
            <person name="Manning V.A."/>
            <person name="Dhillon B."/>
            <person name="Tu Z.J."/>
            <person name="Steffenson B.J."/>
            <person name="Salamov A."/>
            <person name="Sun H."/>
            <person name="Lowry S."/>
            <person name="LaButti K."/>
            <person name="Han J."/>
            <person name="Copeland A."/>
            <person name="Lindquist E."/>
            <person name="Barry K."/>
            <person name="Schmutz J."/>
            <person name="Baker S.E."/>
            <person name="Ciuffetti L.M."/>
            <person name="Grigoriev I.V."/>
            <person name="Zhong S."/>
            <person name="Turgeon B.G."/>
        </authorList>
    </citation>
    <scope>NUCLEOTIDE SEQUENCE [LARGE SCALE GENOMIC DNA]</scope>
    <source>
        <strain evidence="2 3">ATCC 44560</strain>
    </source>
</reference>
<feature type="compositionally biased region" description="Polar residues" evidence="1">
    <location>
        <begin position="113"/>
        <end position="145"/>
    </location>
</feature>
<dbReference type="KEGG" id="bor:COCMIDRAFT_71480"/>
<proteinExistence type="predicted"/>
<dbReference type="HOGENOM" id="CLU_1885561_0_0_1"/>
<dbReference type="GeneID" id="19125192"/>
<evidence type="ECO:0000313" key="3">
    <source>
        <dbReference type="Proteomes" id="UP000054032"/>
    </source>
</evidence>
<keyword evidence="3" id="KW-1185">Reference proteome</keyword>
<protein>
    <submittedName>
        <fullName evidence="2">Uncharacterized protein</fullName>
    </submittedName>
</protein>
<dbReference type="AlphaFoldDB" id="W6Z2N4"/>
<dbReference type="EMBL" id="KI964009">
    <property type="protein sequence ID" value="EUC44190.1"/>
    <property type="molecule type" value="Genomic_DNA"/>
</dbReference>
<feature type="compositionally biased region" description="Basic and acidic residues" evidence="1">
    <location>
        <begin position="39"/>
        <end position="49"/>
    </location>
</feature>
<evidence type="ECO:0000313" key="2">
    <source>
        <dbReference type="EMBL" id="EUC44190.1"/>
    </source>
</evidence>
<organism evidence="2 3">
    <name type="scientific">Bipolaris oryzae ATCC 44560</name>
    <dbReference type="NCBI Taxonomy" id="930090"/>
    <lineage>
        <taxon>Eukaryota</taxon>
        <taxon>Fungi</taxon>
        <taxon>Dikarya</taxon>
        <taxon>Ascomycota</taxon>
        <taxon>Pezizomycotina</taxon>
        <taxon>Dothideomycetes</taxon>
        <taxon>Pleosporomycetidae</taxon>
        <taxon>Pleosporales</taxon>
        <taxon>Pleosporineae</taxon>
        <taxon>Pleosporaceae</taxon>
        <taxon>Bipolaris</taxon>
    </lineage>
</organism>
<feature type="region of interest" description="Disordered" evidence="1">
    <location>
        <begin position="25"/>
        <end position="145"/>
    </location>
</feature>
<dbReference type="RefSeq" id="XP_007689278.1">
    <property type="nucleotide sequence ID" value="XM_007691088.1"/>
</dbReference>